<dbReference type="InterPro" id="IPR003785">
    <property type="entry name" value="Creatininase/forma_Hydrolase"/>
</dbReference>
<dbReference type="EMBL" id="JAUSQZ010000001">
    <property type="protein sequence ID" value="MDP9829061.1"/>
    <property type="molecule type" value="Genomic_DNA"/>
</dbReference>
<reference evidence="6 7" key="1">
    <citation type="submission" date="2023-07" db="EMBL/GenBank/DDBJ databases">
        <title>Sequencing the genomes of 1000 actinobacteria strains.</title>
        <authorList>
            <person name="Klenk H.-P."/>
        </authorList>
    </citation>
    <scope>NUCLEOTIDE SEQUENCE [LARGE SCALE GENOMIC DNA]</scope>
    <source>
        <strain evidence="6 7">DSM 44388</strain>
    </source>
</reference>
<dbReference type="GO" id="GO:0047789">
    <property type="term" value="F:creatininase activity"/>
    <property type="evidence" value="ECO:0007669"/>
    <property type="project" value="UniProtKB-EC"/>
</dbReference>
<proteinExistence type="inferred from homology"/>
<dbReference type="InterPro" id="IPR024087">
    <property type="entry name" value="Creatininase-like_sf"/>
</dbReference>
<dbReference type="PANTHER" id="PTHR35005">
    <property type="entry name" value="3-DEHYDRO-SCYLLO-INOSOSE HYDROLASE"/>
    <property type="match status" value="1"/>
</dbReference>
<dbReference type="Proteomes" id="UP001235712">
    <property type="component" value="Unassembled WGS sequence"/>
</dbReference>
<evidence type="ECO:0000256" key="5">
    <source>
        <dbReference type="ARBA" id="ARBA00024029"/>
    </source>
</evidence>
<evidence type="ECO:0000256" key="2">
    <source>
        <dbReference type="ARBA" id="ARBA00022723"/>
    </source>
</evidence>
<dbReference type="EC" id="3.5.2.10" evidence="6"/>
<comment type="cofactor">
    <cofactor evidence="1">
        <name>Zn(2+)</name>
        <dbReference type="ChEBI" id="CHEBI:29105"/>
    </cofactor>
</comment>
<organism evidence="6 7">
    <name type="scientific">Kineosporia succinea</name>
    <dbReference type="NCBI Taxonomy" id="84632"/>
    <lineage>
        <taxon>Bacteria</taxon>
        <taxon>Bacillati</taxon>
        <taxon>Actinomycetota</taxon>
        <taxon>Actinomycetes</taxon>
        <taxon>Kineosporiales</taxon>
        <taxon>Kineosporiaceae</taxon>
        <taxon>Kineosporia</taxon>
    </lineage>
</organism>
<keyword evidence="3 6" id="KW-0378">Hydrolase</keyword>
<name>A0ABT9P8N4_9ACTN</name>
<sequence>MSGRYKLDEMSGPAVATELTASSIIVLPTGAIEHHGAHLPLNTDALIAGSVAEAAVVQGRSHGLDLWLLPTLTYTKSDEHAWAPGTMWLSAETLWATLVDLGRSIAATPARTVVFVNGHGGNTALLGVALRELRRRYGLATFSMPAGVQRAGRGAEGEPDERGLGIHAGFGETSLVMHLRPDLVDLGLAERNVPDFVAESEYIGFNGYPVSFGWTSDDFGSGVIGDPTGANAQAGADLLAESVRRGVGALTEIAGFSPLLRSGEAAVTPAQS</sequence>
<dbReference type="Gene3D" id="3.40.50.10310">
    <property type="entry name" value="Creatininase"/>
    <property type="match status" value="1"/>
</dbReference>
<keyword evidence="4" id="KW-0862">Zinc</keyword>
<evidence type="ECO:0000313" key="6">
    <source>
        <dbReference type="EMBL" id="MDP9829061.1"/>
    </source>
</evidence>
<keyword evidence="7" id="KW-1185">Reference proteome</keyword>
<accession>A0ABT9P8N4</accession>
<keyword evidence="2" id="KW-0479">Metal-binding</keyword>
<comment type="caution">
    <text evidence="6">The sequence shown here is derived from an EMBL/GenBank/DDBJ whole genome shotgun (WGS) entry which is preliminary data.</text>
</comment>
<gene>
    <name evidence="6" type="ORF">J2S57_004810</name>
</gene>
<dbReference type="Pfam" id="PF02633">
    <property type="entry name" value="Creatininase"/>
    <property type="match status" value="1"/>
</dbReference>
<evidence type="ECO:0000256" key="4">
    <source>
        <dbReference type="ARBA" id="ARBA00022833"/>
    </source>
</evidence>
<dbReference type="SUPFAM" id="SSF102215">
    <property type="entry name" value="Creatininase"/>
    <property type="match status" value="1"/>
</dbReference>
<evidence type="ECO:0000313" key="7">
    <source>
        <dbReference type="Proteomes" id="UP001235712"/>
    </source>
</evidence>
<protein>
    <submittedName>
        <fullName evidence="6">Creatinine amidohydrolase</fullName>
        <ecNumber evidence="6">3.5.2.10</ecNumber>
    </submittedName>
</protein>
<dbReference type="PANTHER" id="PTHR35005:SF1">
    <property type="entry name" value="2-AMINO-5-FORMYLAMINO-6-RIBOSYLAMINOPYRIMIDIN-4(3H)-ONE 5'-MONOPHOSPHATE DEFORMYLASE"/>
    <property type="match status" value="1"/>
</dbReference>
<evidence type="ECO:0000256" key="3">
    <source>
        <dbReference type="ARBA" id="ARBA00022801"/>
    </source>
</evidence>
<comment type="similarity">
    <text evidence="5">Belongs to the creatininase superfamily.</text>
</comment>
<evidence type="ECO:0000256" key="1">
    <source>
        <dbReference type="ARBA" id="ARBA00001947"/>
    </source>
</evidence>